<sequence length="313" mass="34024">MIDALVGLNNLTAVIRTDSETLAAYVVSSTYASAATGLDSRIAKDVDSRGKREPIRPEPHGKSDDQDAGSWTLTVGSERGWWGTTLSPGPLEEFIDRHRHTVQDHPGDSHRDKLACKISNAFARQRILCGVPRSWQGDTTWPSIRLYFDADTSPIHLDLEQLSLKAALLHSTRLVLSTAPLANLPSGSSFAQHQLQRKLEATQQALREERHKYRSLLAAPSAAGGRHGRRPVVGLGSSQRSSALPSSSPSSGSRSYGGNAPSSDDTSTVSSQPSRRGWQRTLSLVNPTRVQRADPSENDDFVGDHDDDGELDM</sequence>
<dbReference type="EMBL" id="AWNI01000038">
    <property type="protein sequence ID" value="ETS60167.1"/>
    <property type="molecule type" value="Genomic_DNA"/>
</dbReference>
<dbReference type="AlphaFoldDB" id="W3VHA0"/>
<evidence type="ECO:0000313" key="2">
    <source>
        <dbReference type="EMBL" id="ETS60167.1"/>
    </source>
</evidence>
<accession>W3VHA0</accession>
<keyword evidence="3" id="KW-1185">Reference proteome</keyword>
<name>W3VHA0_MOEAP</name>
<feature type="compositionally biased region" description="Acidic residues" evidence="1">
    <location>
        <begin position="296"/>
        <end position="313"/>
    </location>
</feature>
<feature type="region of interest" description="Disordered" evidence="1">
    <location>
        <begin position="216"/>
        <end position="313"/>
    </location>
</feature>
<reference evidence="2 3" key="1">
    <citation type="journal article" date="2014" name="Genome Announc.">
        <title>Genome sequence of the basidiomycetous fungus Pseudozyma aphidis DSM70725, an efficient producer of biosurfactant mannosylerythritol lipids.</title>
        <authorList>
            <person name="Lorenz S."/>
            <person name="Guenther M."/>
            <person name="Grumaz C."/>
            <person name="Rupp S."/>
            <person name="Zibek S."/>
            <person name="Sohn K."/>
        </authorList>
    </citation>
    <scope>NUCLEOTIDE SEQUENCE [LARGE SCALE GENOMIC DNA]</scope>
    <source>
        <strain evidence="3">ATCC 32657 / CBS 517.83 / DSM 70725 / JCM 10318 / NBRC 10182 / NRRL Y-7954 / St-0401</strain>
    </source>
</reference>
<dbReference type="OrthoDB" id="2554947at2759"/>
<organism evidence="2 3">
    <name type="scientific">Moesziomyces aphidis</name>
    <name type="common">Pseudozyma aphidis</name>
    <dbReference type="NCBI Taxonomy" id="84754"/>
    <lineage>
        <taxon>Eukaryota</taxon>
        <taxon>Fungi</taxon>
        <taxon>Dikarya</taxon>
        <taxon>Basidiomycota</taxon>
        <taxon>Ustilaginomycotina</taxon>
        <taxon>Ustilaginomycetes</taxon>
        <taxon>Ustilaginales</taxon>
        <taxon>Ustilaginaceae</taxon>
        <taxon>Moesziomyces</taxon>
    </lineage>
</organism>
<feature type="region of interest" description="Disordered" evidence="1">
    <location>
        <begin position="44"/>
        <end position="70"/>
    </location>
</feature>
<feature type="compositionally biased region" description="Low complexity" evidence="1">
    <location>
        <begin position="235"/>
        <end position="254"/>
    </location>
</feature>
<evidence type="ECO:0000313" key="3">
    <source>
        <dbReference type="Proteomes" id="UP000019462"/>
    </source>
</evidence>
<comment type="caution">
    <text evidence="2">The sequence shown here is derived from an EMBL/GenBank/DDBJ whole genome shotgun (WGS) entry which is preliminary data.</text>
</comment>
<evidence type="ECO:0000256" key="1">
    <source>
        <dbReference type="SAM" id="MobiDB-lite"/>
    </source>
</evidence>
<dbReference type="HOGENOM" id="CLU_852920_0_0_1"/>
<feature type="compositionally biased region" description="Basic and acidic residues" evidence="1">
    <location>
        <begin position="44"/>
        <end position="65"/>
    </location>
</feature>
<gene>
    <name evidence="2" type="ORF">PaG_05707</name>
</gene>
<feature type="compositionally biased region" description="Polar residues" evidence="1">
    <location>
        <begin position="260"/>
        <end position="289"/>
    </location>
</feature>
<protein>
    <submittedName>
        <fullName evidence="2">Uncharacterized protein</fullName>
    </submittedName>
</protein>
<dbReference type="Proteomes" id="UP000019462">
    <property type="component" value="Unassembled WGS sequence"/>
</dbReference>
<proteinExistence type="predicted"/>